<organism evidence="5 6">
    <name type="scientific">Ferirhizobium litorale</name>
    <dbReference type="NCBI Taxonomy" id="2927786"/>
    <lineage>
        <taxon>Bacteria</taxon>
        <taxon>Pseudomonadati</taxon>
        <taxon>Pseudomonadota</taxon>
        <taxon>Alphaproteobacteria</taxon>
        <taxon>Hyphomicrobiales</taxon>
        <taxon>Rhizobiaceae</taxon>
        <taxon>Ferirhizobium</taxon>
    </lineage>
</organism>
<name>A0AAE3QFI9_9HYPH</name>
<dbReference type="PROSITE" id="PS51736">
    <property type="entry name" value="RECOMBINASES_3"/>
    <property type="match status" value="1"/>
</dbReference>
<dbReference type="Gene3D" id="3.40.50.1390">
    <property type="entry name" value="Resolvase, N-terminal catalytic domain"/>
    <property type="match status" value="1"/>
</dbReference>
<evidence type="ECO:0000259" key="3">
    <source>
        <dbReference type="PROSITE" id="PS51736"/>
    </source>
</evidence>
<dbReference type="PANTHER" id="PTHR30461:SF2">
    <property type="entry name" value="SERINE RECOMBINASE PINE-RELATED"/>
    <property type="match status" value="1"/>
</dbReference>
<keyword evidence="1" id="KW-0238">DNA-binding</keyword>
<reference evidence="5" key="1">
    <citation type="submission" date="2022-03" db="EMBL/GenBank/DDBJ databases">
        <title>Fererhizobium litorale gen. nov., sp. nov., isolated from sandy sediments of the Sea of Japan seashore.</title>
        <authorList>
            <person name="Romanenko L."/>
            <person name="Kurilenko V."/>
            <person name="Otstavnykh N."/>
            <person name="Svetashev V."/>
            <person name="Tekutyeva L."/>
            <person name="Isaeva M."/>
            <person name="Mikhailov V."/>
        </authorList>
    </citation>
    <scope>NUCLEOTIDE SEQUENCE</scope>
    <source>
        <strain evidence="5">KMM 9576</strain>
    </source>
</reference>
<dbReference type="Pfam" id="PF07508">
    <property type="entry name" value="Recombinase"/>
    <property type="match status" value="1"/>
</dbReference>
<evidence type="ECO:0000259" key="4">
    <source>
        <dbReference type="PROSITE" id="PS51737"/>
    </source>
</evidence>
<dbReference type="CDD" id="cd00338">
    <property type="entry name" value="Ser_Recombinase"/>
    <property type="match status" value="1"/>
</dbReference>
<dbReference type="InterPro" id="IPR050639">
    <property type="entry name" value="SSR_resolvase"/>
</dbReference>
<evidence type="ECO:0000313" key="6">
    <source>
        <dbReference type="Proteomes" id="UP001161580"/>
    </source>
</evidence>
<dbReference type="GO" id="GO:0000150">
    <property type="term" value="F:DNA strand exchange activity"/>
    <property type="evidence" value="ECO:0007669"/>
    <property type="project" value="InterPro"/>
</dbReference>
<feature type="domain" description="Recombinase" evidence="4">
    <location>
        <begin position="174"/>
        <end position="292"/>
    </location>
</feature>
<dbReference type="RefSeq" id="WP_311794748.1">
    <property type="nucleotide sequence ID" value="NZ_JALDYZ010000020.1"/>
</dbReference>
<dbReference type="InterPro" id="IPR038109">
    <property type="entry name" value="DNA_bind_recomb_sf"/>
</dbReference>
<dbReference type="Gene3D" id="3.90.1750.20">
    <property type="entry name" value="Putative Large Serine Recombinase, Chain B, Domain 2"/>
    <property type="match status" value="1"/>
</dbReference>
<gene>
    <name evidence="5" type="ORF">MRS75_22710</name>
</gene>
<dbReference type="InterPro" id="IPR036162">
    <property type="entry name" value="Resolvase-like_N_sf"/>
</dbReference>
<dbReference type="AlphaFoldDB" id="A0AAE3QFI9"/>
<dbReference type="InterPro" id="IPR006119">
    <property type="entry name" value="Resolv_N"/>
</dbReference>
<dbReference type="SUPFAM" id="SSF53041">
    <property type="entry name" value="Resolvase-like"/>
    <property type="match status" value="1"/>
</dbReference>
<feature type="domain" description="Resolvase/invertase-type recombinase catalytic" evidence="3">
    <location>
        <begin position="5"/>
        <end position="164"/>
    </location>
</feature>
<dbReference type="InterPro" id="IPR011109">
    <property type="entry name" value="DNA_bind_recombinase_dom"/>
</dbReference>
<keyword evidence="6" id="KW-1185">Reference proteome</keyword>
<dbReference type="Proteomes" id="UP001161580">
    <property type="component" value="Unassembled WGS sequence"/>
</dbReference>
<dbReference type="GO" id="GO:0003677">
    <property type="term" value="F:DNA binding"/>
    <property type="evidence" value="ECO:0007669"/>
    <property type="project" value="UniProtKB-KW"/>
</dbReference>
<accession>A0AAE3QFI9</accession>
<dbReference type="Pfam" id="PF00239">
    <property type="entry name" value="Resolvase"/>
    <property type="match status" value="1"/>
</dbReference>
<evidence type="ECO:0000256" key="1">
    <source>
        <dbReference type="ARBA" id="ARBA00023125"/>
    </source>
</evidence>
<evidence type="ECO:0000256" key="2">
    <source>
        <dbReference type="ARBA" id="ARBA00023172"/>
    </source>
</evidence>
<sequence>MTRPKAFSYVRMSTDIQLKGDSLRRQRELSKQYAEANELDLVEDFRLEDIGVSAFGGRNVAYGALGRFIDAITSGVVPRGSYLLVESLDRLSREKPQVATGLFLNILNAGVNIVTLADARVFLADSDDLSDLLVSVVVLSRAYEESLTKSKRVGAAWQNKRNNIGSRKLTEIAPAWLRLLPGRGAFEAIDDRVELLRRIFHEADLGRGSYQIARRLNLEGVLPFTPSNGWHESYITKILTNRAVLGEFQPHKYVNGKRVPEGVPIAGYFPQIVEADLFERVQVGRKSRKNRGSGRKGNSNINLFSGVAKCGYCDASIE</sequence>
<proteinExistence type="predicted"/>
<keyword evidence="2" id="KW-0233">DNA recombination</keyword>
<evidence type="ECO:0000313" key="5">
    <source>
        <dbReference type="EMBL" id="MDI7924872.1"/>
    </source>
</evidence>
<protein>
    <submittedName>
        <fullName evidence="5">Recombinase family protein</fullName>
    </submittedName>
</protein>
<dbReference type="EMBL" id="JALDYZ010000020">
    <property type="protein sequence ID" value="MDI7924872.1"/>
    <property type="molecule type" value="Genomic_DNA"/>
</dbReference>
<comment type="caution">
    <text evidence="5">The sequence shown here is derived from an EMBL/GenBank/DDBJ whole genome shotgun (WGS) entry which is preliminary data.</text>
</comment>
<dbReference type="SMART" id="SM00857">
    <property type="entry name" value="Resolvase"/>
    <property type="match status" value="1"/>
</dbReference>
<dbReference type="PROSITE" id="PS51737">
    <property type="entry name" value="RECOMBINASE_DNA_BIND"/>
    <property type="match status" value="1"/>
</dbReference>
<dbReference type="PANTHER" id="PTHR30461">
    <property type="entry name" value="DNA-INVERTASE FROM LAMBDOID PROPHAGE"/>
    <property type="match status" value="1"/>
</dbReference>